<sequence length="187" mass="19683">MPKPKVTKEDAVAAITETFRKFGYGGASLAKLSAASGLGKSSLYHHFPKGKEDMAAAAREHVIDRVRETFLDSLNGEGDPVDRLAEARKGLESFYGGGSKACLIDLFGIADAVEALPGTASAMAEAMTAGFAKLAQDAGATRAEAIERAELAVIELEGALVLARALGTSQPFFRVLGRLEKILLSKD</sequence>
<feature type="domain" description="HTH tetR-type" evidence="5">
    <location>
        <begin position="5"/>
        <end position="65"/>
    </location>
</feature>
<keyword evidence="3" id="KW-0804">Transcription</keyword>
<organism evidence="6 7">
    <name type="scientific">Parvularcula lutaonensis</name>
    <dbReference type="NCBI Taxonomy" id="491923"/>
    <lineage>
        <taxon>Bacteria</taxon>
        <taxon>Pseudomonadati</taxon>
        <taxon>Pseudomonadota</taxon>
        <taxon>Alphaproteobacteria</taxon>
        <taxon>Parvularculales</taxon>
        <taxon>Parvularculaceae</taxon>
        <taxon>Parvularcula</taxon>
    </lineage>
</organism>
<keyword evidence="1" id="KW-0805">Transcription regulation</keyword>
<dbReference type="Pfam" id="PF00440">
    <property type="entry name" value="TetR_N"/>
    <property type="match status" value="1"/>
</dbReference>
<dbReference type="InterPro" id="IPR001647">
    <property type="entry name" value="HTH_TetR"/>
</dbReference>
<proteinExistence type="predicted"/>
<evidence type="ECO:0000313" key="7">
    <source>
        <dbReference type="Proteomes" id="UP001595607"/>
    </source>
</evidence>
<keyword evidence="2 4" id="KW-0238">DNA-binding</keyword>
<evidence type="ECO:0000256" key="3">
    <source>
        <dbReference type="ARBA" id="ARBA00023163"/>
    </source>
</evidence>
<evidence type="ECO:0000256" key="4">
    <source>
        <dbReference type="PROSITE-ProRule" id="PRU00335"/>
    </source>
</evidence>
<dbReference type="InterPro" id="IPR036271">
    <property type="entry name" value="Tet_transcr_reg_TetR-rel_C_sf"/>
</dbReference>
<feature type="DNA-binding region" description="H-T-H motif" evidence="4">
    <location>
        <begin position="28"/>
        <end position="47"/>
    </location>
</feature>
<dbReference type="Gene3D" id="1.10.357.10">
    <property type="entry name" value="Tetracycline Repressor, domain 2"/>
    <property type="match status" value="1"/>
</dbReference>
<dbReference type="SUPFAM" id="SSF46689">
    <property type="entry name" value="Homeodomain-like"/>
    <property type="match status" value="1"/>
</dbReference>
<dbReference type="EMBL" id="JBHRVA010000002">
    <property type="protein sequence ID" value="MFC3302056.1"/>
    <property type="molecule type" value="Genomic_DNA"/>
</dbReference>
<dbReference type="PANTHER" id="PTHR47506">
    <property type="entry name" value="TRANSCRIPTIONAL REGULATORY PROTEIN"/>
    <property type="match status" value="1"/>
</dbReference>
<evidence type="ECO:0000313" key="6">
    <source>
        <dbReference type="EMBL" id="MFC3302056.1"/>
    </source>
</evidence>
<protein>
    <submittedName>
        <fullName evidence="6">TetR/AcrR family transcriptional regulator</fullName>
    </submittedName>
</protein>
<dbReference type="PANTHER" id="PTHR47506:SF1">
    <property type="entry name" value="HTH-TYPE TRANSCRIPTIONAL REGULATOR YJDC"/>
    <property type="match status" value="1"/>
</dbReference>
<evidence type="ECO:0000256" key="1">
    <source>
        <dbReference type="ARBA" id="ARBA00023015"/>
    </source>
</evidence>
<reference evidence="7" key="1">
    <citation type="journal article" date="2019" name="Int. J. Syst. Evol. Microbiol.">
        <title>The Global Catalogue of Microorganisms (GCM) 10K type strain sequencing project: providing services to taxonomists for standard genome sequencing and annotation.</title>
        <authorList>
            <consortium name="The Broad Institute Genomics Platform"/>
            <consortium name="The Broad Institute Genome Sequencing Center for Infectious Disease"/>
            <person name="Wu L."/>
            <person name="Ma J."/>
        </authorList>
    </citation>
    <scope>NUCLEOTIDE SEQUENCE [LARGE SCALE GENOMIC DNA]</scope>
    <source>
        <strain evidence="7">KCTC 22245</strain>
    </source>
</reference>
<comment type="caution">
    <text evidence="6">The sequence shown here is derived from an EMBL/GenBank/DDBJ whole genome shotgun (WGS) entry which is preliminary data.</text>
</comment>
<dbReference type="RefSeq" id="WP_189574218.1">
    <property type="nucleotide sequence ID" value="NZ_BMXU01000001.1"/>
</dbReference>
<evidence type="ECO:0000256" key="2">
    <source>
        <dbReference type="ARBA" id="ARBA00023125"/>
    </source>
</evidence>
<gene>
    <name evidence="6" type="ORF">ACFONP_04855</name>
</gene>
<accession>A0ABV7M9K2</accession>
<evidence type="ECO:0000259" key="5">
    <source>
        <dbReference type="PROSITE" id="PS50977"/>
    </source>
</evidence>
<dbReference type="PROSITE" id="PS50977">
    <property type="entry name" value="HTH_TETR_2"/>
    <property type="match status" value="1"/>
</dbReference>
<dbReference type="InterPro" id="IPR009057">
    <property type="entry name" value="Homeodomain-like_sf"/>
</dbReference>
<dbReference type="Proteomes" id="UP001595607">
    <property type="component" value="Unassembled WGS sequence"/>
</dbReference>
<keyword evidence="7" id="KW-1185">Reference proteome</keyword>
<dbReference type="SUPFAM" id="SSF48498">
    <property type="entry name" value="Tetracyclin repressor-like, C-terminal domain"/>
    <property type="match status" value="1"/>
</dbReference>
<name>A0ABV7M9K2_9PROT</name>